<reference evidence="6" key="1">
    <citation type="submission" date="2017-05" db="EMBL/GenBank/DDBJ databases">
        <authorList>
            <person name="Sharma S."/>
            <person name="Sidhu C."/>
            <person name="Pinnaka A.K."/>
        </authorList>
    </citation>
    <scope>NUCLEOTIDE SEQUENCE [LARGE SCALE GENOMIC DNA]</scope>
    <source>
        <strain evidence="6">AK93</strain>
    </source>
</reference>
<dbReference type="PANTHER" id="PTHR47918:SF1">
    <property type="entry name" value="DNA-BINDING PROTEIN FIS"/>
    <property type="match status" value="1"/>
</dbReference>
<dbReference type="Pfam" id="PF02954">
    <property type="entry name" value="HTH_8"/>
    <property type="match status" value="1"/>
</dbReference>
<dbReference type="EMBL" id="NFZW01000001">
    <property type="protein sequence ID" value="RFA39276.1"/>
    <property type="molecule type" value="Genomic_DNA"/>
</dbReference>
<dbReference type="PIRSF" id="PIRSF002097">
    <property type="entry name" value="DNA-binding_Fis"/>
    <property type="match status" value="1"/>
</dbReference>
<evidence type="ECO:0000256" key="1">
    <source>
        <dbReference type="ARBA" id="ARBA00008559"/>
    </source>
</evidence>
<dbReference type="Gene3D" id="1.10.10.60">
    <property type="entry name" value="Homeodomain-like"/>
    <property type="match status" value="1"/>
</dbReference>
<evidence type="ECO:0000256" key="3">
    <source>
        <dbReference type="ARBA" id="ARBA00029540"/>
    </source>
</evidence>
<sequence>MEEQATTREVSSPVRLDSQSNAAVGPIRACVSDALATYFEQLNGHDCEGLYRLVLAEVEIPMLEAVMQYCGGNQTKAAQVLGINRGTLRKKLQQYDLDD</sequence>
<dbReference type="OrthoDB" id="9802388at2"/>
<dbReference type="InterPro" id="IPR009057">
    <property type="entry name" value="Homeodomain-like_sf"/>
</dbReference>
<dbReference type="InterPro" id="IPR005412">
    <property type="entry name" value="Fis_DNA-bd"/>
</dbReference>
<dbReference type="PRINTS" id="PR01591">
    <property type="entry name" value="DNABINDNGFIS"/>
</dbReference>
<name>A0A3E0X402_9GAMM</name>
<dbReference type="PRINTS" id="PR01590">
    <property type="entry name" value="HTHFIS"/>
</dbReference>
<evidence type="ECO:0000313" key="6">
    <source>
        <dbReference type="Proteomes" id="UP000256763"/>
    </source>
</evidence>
<protein>
    <recommendedName>
        <fullName evidence="3">Putative Fis-like DNA-binding protein</fullName>
    </recommendedName>
</protein>
<keyword evidence="2" id="KW-0238">DNA-binding</keyword>
<dbReference type="InterPro" id="IPR002197">
    <property type="entry name" value="HTH_Fis"/>
</dbReference>
<evidence type="ECO:0000256" key="2">
    <source>
        <dbReference type="ARBA" id="ARBA00023125"/>
    </source>
</evidence>
<dbReference type="Proteomes" id="UP000256763">
    <property type="component" value="Unassembled WGS sequence"/>
</dbReference>
<comment type="similarity">
    <text evidence="1">Belongs to the transcriptional regulatory Fis family.</text>
</comment>
<dbReference type="SUPFAM" id="SSF46689">
    <property type="entry name" value="Homeodomain-like"/>
    <property type="match status" value="1"/>
</dbReference>
<dbReference type="AlphaFoldDB" id="A0A3E0X402"/>
<evidence type="ECO:0000259" key="4">
    <source>
        <dbReference type="Pfam" id="PF02954"/>
    </source>
</evidence>
<feature type="domain" description="DNA binding HTH" evidence="4">
    <location>
        <begin position="55"/>
        <end position="95"/>
    </location>
</feature>
<proteinExistence type="inferred from homology"/>
<dbReference type="InterPro" id="IPR050207">
    <property type="entry name" value="Trans_regulatory_Fis"/>
</dbReference>
<comment type="caution">
    <text evidence="5">The sequence shown here is derived from an EMBL/GenBank/DDBJ whole genome shotgun (WGS) entry which is preliminary data.</text>
</comment>
<dbReference type="GO" id="GO:0006355">
    <property type="term" value="P:regulation of DNA-templated transcription"/>
    <property type="evidence" value="ECO:0007669"/>
    <property type="project" value="InterPro"/>
</dbReference>
<dbReference type="NCBIfam" id="NF001659">
    <property type="entry name" value="PRK00430.1"/>
    <property type="match status" value="1"/>
</dbReference>
<dbReference type="GO" id="GO:0043565">
    <property type="term" value="F:sequence-specific DNA binding"/>
    <property type="evidence" value="ECO:0007669"/>
    <property type="project" value="InterPro"/>
</dbReference>
<evidence type="ECO:0000313" key="5">
    <source>
        <dbReference type="EMBL" id="RFA39276.1"/>
    </source>
</evidence>
<dbReference type="RefSeq" id="WP_116300770.1">
    <property type="nucleotide sequence ID" value="NZ_NFZV01000001.1"/>
</dbReference>
<organism evidence="5 6">
    <name type="scientific">Alkalilimnicola ehrlichii</name>
    <dbReference type="NCBI Taxonomy" id="351052"/>
    <lineage>
        <taxon>Bacteria</taxon>
        <taxon>Pseudomonadati</taxon>
        <taxon>Pseudomonadota</taxon>
        <taxon>Gammaproteobacteria</taxon>
        <taxon>Chromatiales</taxon>
        <taxon>Ectothiorhodospiraceae</taxon>
        <taxon>Alkalilimnicola</taxon>
    </lineage>
</organism>
<keyword evidence="6" id="KW-1185">Reference proteome</keyword>
<accession>A0A3E0X402</accession>
<dbReference type="PANTHER" id="PTHR47918">
    <property type="entry name" value="DNA-BINDING PROTEIN FIS"/>
    <property type="match status" value="1"/>
</dbReference>
<gene>
    <name evidence="5" type="ORF">CAL65_00130</name>
</gene>